<accession>A0A2H0ULH9</accession>
<dbReference type="PRINTS" id="PR00069">
    <property type="entry name" value="ALDKETRDTASE"/>
</dbReference>
<evidence type="ECO:0000313" key="3">
    <source>
        <dbReference type="Proteomes" id="UP000229526"/>
    </source>
</evidence>
<dbReference type="InterPro" id="IPR036812">
    <property type="entry name" value="NAD(P)_OxRdtase_dom_sf"/>
</dbReference>
<dbReference type="Proteomes" id="UP000229526">
    <property type="component" value="Unassembled WGS sequence"/>
</dbReference>
<dbReference type="SUPFAM" id="SSF51430">
    <property type="entry name" value="NAD(P)-linked oxidoreductase"/>
    <property type="match status" value="1"/>
</dbReference>
<dbReference type="CDD" id="cd19072">
    <property type="entry name" value="AKR_AKR3F1-like"/>
    <property type="match status" value="1"/>
</dbReference>
<evidence type="ECO:0000259" key="1">
    <source>
        <dbReference type="Pfam" id="PF00248"/>
    </source>
</evidence>
<dbReference type="GO" id="GO:0016491">
    <property type="term" value="F:oxidoreductase activity"/>
    <property type="evidence" value="ECO:0007669"/>
    <property type="project" value="InterPro"/>
</dbReference>
<dbReference type="PANTHER" id="PTHR43638">
    <property type="entry name" value="OXIDOREDUCTASE, ALDO/KETO REDUCTASE FAMILY PROTEIN"/>
    <property type="match status" value="1"/>
</dbReference>
<feature type="domain" description="NADP-dependent oxidoreductase" evidence="1">
    <location>
        <begin position="21"/>
        <end position="190"/>
    </location>
</feature>
<name>A0A2H0ULH9_9BACT</name>
<reference evidence="3" key="1">
    <citation type="submission" date="2017-09" db="EMBL/GenBank/DDBJ databases">
        <title>Depth-based differentiation of microbial function through sediment-hosted aquifers and enrichment of novel symbionts in the deep terrestrial subsurface.</title>
        <authorList>
            <person name="Probst A.J."/>
            <person name="Ladd B."/>
            <person name="Jarett J.K."/>
            <person name="Geller-Mcgrath D.E."/>
            <person name="Sieber C.M.K."/>
            <person name="Emerson J.B."/>
            <person name="Anantharaman K."/>
            <person name="Thomas B.C."/>
            <person name="Malmstrom R."/>
            <person name="Stieglmeier M."/>
            <person name="Klingl A."/>
            <person name="Woyke T."/>
            <person name="Ryan C.M."/>
            <person name="Banfield J.F."/>
        </authorList>
    </citation>
    <scope>NUCLEOTIDE SEQUENCE [LARGE SCALE GENOMIC DNA]</scope>
</reference>
<evidence type="ECO:0000313" key="2">
    <source>
        <dbReference type="EMBL" id="PIR87251.1"/>
    </source>
</evidence>
<dbReference type="Pfam" id="PF00248">
    <property type="entry name" value="Aldo_ket_red"/>
    <property type="match status" value="2"/>
</dbReference>
<dbReference type="PANTHER" id="PTHR43638:SF3">
    <property type="entry name" value="ALDEHYDE REDUCTASE"/>
    <property type="match status" value="1"/>
</dbReference>
<organism evidence="2 3">
    <name type="scientific">Candidatus Harrisonbacteria bacterium CG10_big_fil_rev_8_21_14_0_10_49_15</name>
    <dbReference type="NCBI Taxonomy" id="1974587"/>
    <lineage>
        <taxon>Bacteria</taxon>
        <taxon>Candidatus Harrisoniibacteriota</taxon>
    </lineage>
</organism>
<proteinExistence type="predicted"/>
<gene>
    <name evidence="2" type="ORF">COU11_01325</name>
</gene>
<sequence length="359" mass="40418">MQTKKIGKLVVPAIGQGAGGNDKCDDIHRIGIIRLGIELGMTLIDTAEVYQDGHSEEVVGKAISGLREKVIISTKVSPEHGDAVGIKKAFEGSLRRLGVDYIDIYQLHWPSPLIPIEETMEALFKLKEEGKVMHVGVSNFSLEKFKEAERAIKGKIESNQLEYNLVERGIEEDFLSYSEENDILVLAYNPSLKPIKNRLILENIGKKYNKTTAQVVLNWLASHKTVVPIPKTLNFDHLKENAAAFDFKMAEDDFKEIQNVFQPKIVEVDPSKIRVLSSKNEPVYTTLEEALKNNANLKPSPVELAKEIVEGGILKPVRVKVSDDAGGWYEYDLIQGRVRYWAWIIAYGKDRPIKVCIYE</sequence>
<dbReference type="AlphaFoldDB" id="A0A2H0ULH9"/>
<dbReference type="Gene3D" id="3.20.20.100">
    <property type="entry name" value="NADP-dependent oxidoreductase domain"/>
    <property type="match status" value="1"/>
</dbReference>
<protein>
    <submittedName>
        <fullName evidence="2">Aldo/keto reductase</fullName>
    </submittedName>
</protein>
<feature type="domain" description="NADP-dependent oxidoreductase" evidence="1">
    <location>
        <begin position="200"/>
        <end position="259"/>
    </location>
</feature>
<comment type="caution">
    <text evidence="2">The sequence shown here is derived from an EMBL/GenBank/DDBJ whole genome shotgun (WGS) entry which is preliminary data.</text>
</comment>
<dbReference type="InterPro" id="IPR023210">
    <property type="entry name" value="NADP_OxRdtase_dom"/>
</dbReference>
<dbReference type="InterPro" id="IPR020471">
    <property type="entry name" value="AKR"/>
</dbReference>
<dbReference type="EMBL" id="PFBD01000012">
    <property type="protein sequence ID" value="PIR87251.1"/>
    <property type="molecule type" value="Genomic_DNA"/>
</dbReference>